<keyword evidence="1" id="KW-0472">Membrane</keyword>
<evidence type="ECO:0000313" key="3">
    <source>
        <dbReference type="Proteomes" id="UP000247346"/>
    </source>
</evidence>
<feature type="transmembrane region" description="Helical" evidence="1">
    <location>
        <begin position="62"/>
        <end position="88"/>
    </location>
</feature>
<sequence>MPARLLTEIVLRPLLEIVLYGLCYVVGMIVVPAFSFGHYSVEPWSSKQRRKSGKRSAYLAPRVVSADTAAFWGGFALVGFGLLGYALWQAAGP</sequence>
<evidence type="ECO:0000313" key="2">
    <source>
        <dbReference type="EMBL" id="PPU80109.1"/>
    </source>
</evidence>
<proteinExistence type="predicted"/>
<keyword evidence="1" id="KW-0812">Transmembrane</keyword>
<name>A0A2P5YZ27_9XANT</name>
<reference evidence="2 3" key="1">
    <citation type="submission" date="2016-08" db="EMBL/GenBank/DDBJ databases">
        <authorList>
            <person name="Seilhamer J.J."/>
        </authorList>
    </citation>
    <scope>NUCLEOTIDE SEQUENCE [LARGE SCALE GENOMIC DNA]</scope>
    <source>
        <strain evidence="2 3">CFBP4641</strain>
    </source>
</reference>
<feature type="transmembrane region" description="Helical" evidence="1">
    <location>
        <begin position="17"/>
        <end position="41"/>
    </location>
</feature>
<keyword evidence="1" id="KW-1133">Transmembrane helix</keyword>
<comment type="caution">
    <text evidence="2">The sequence shown here is derived from an EMBL/GenBank/DDBJ whole genome shotgun (WGS) entry which is preliminary data.</text>
</comment>
<dbReference type="RefSeq" id="WP_010340813.1">
    <property type="nucleotide sequence ID" value="NZ_CP132343.1"/>
</dbReference>
<dbReference type="GeneID" id="93877007"/>
<accession>A0A2P5YZ27</accession>
<dbReference type="Proteomes" id="UP000247346">
    <property type="component" value="Unassembled WGS sequence"/>
</dbReference>
<dbReference type="OrthoDB" id="6059137at2"/>
<dbReference type="EMBL" id="MDEK01000022">
    <property type="protein sequence ID" value="PPU80109.1"/>
    <property type="molecule type" value="Genomic_DNA"/>
</dbReference>
<evidence type="ECO:0000256" key="1">
    <source>
        <dbReference type="SAM" id="Phobius"/>
    </source>
</evidence>
<protein>
    <submittedName>
        <fullName evidence="2">Uncharacterized protein</fullName>
    </submittedName>
</protein>
<gene>
    <name evidence="2" type="ORF">XsacCFBP4641_19215</name>
</gene>
<organism evidence="2 3">
    <name type="scientific">Xanthomonas sacchari</name>
    <dbReference type="NCBI Taxonomy" id="56458"/>
    <lineage>
        <taxon>Bacteria</taxon>
        <taxon>Pseudomonadati</taxon>
        <taxon>Pseudomonadota</taxon>
        <taxon>Gammaproteobacteria</taxon>
        <taxon>Lysobacterales</taxon>
        <taxon>Lysobacteraceae</taxon>
        <taxon>Xanthomonas</taxon>
    </lineage>
</organism>
<dbReference type="AlphaFoldDB" id="A0A2P5YZ27"/>